<dbReference type="InterPro" id="IPR048279">
    <property type="entry name" value="MdtK-like"/>
</dbReference>
<evidence type="ECO:0000256" key="6">
    <source>
        <dbReference type="ARBA" id="ARBA00022449"/>
    </source>
</evidence>
<feature type="transmembrane region" description="Helical" evidence="13">
    <location>
        <begin position="170"/>
        <end position="191"/>
    </location>
</feature>
<comment type="function">
    <text evidence="1">Multidrug efflux pump.</text>
</comment>
<dbReference type="RefSeq" id="WP_156342596.1">
    <property type="nucleotide sequence ID" value="NZ_CACRSY010000014.1"/>
</dbReference>
<reference evidence="14" key="1">
    <citation type="submission" date="2019-11" db="EMBL/GenBank/DDBJ databases">
        <authorList>
            <person name="Feng L."/>
        </authorList>
    </citation>
    <scope>NUCLEOTIDE SEQUENCE</scope>
    <source>
        <strain evidence="14">BhanseniiLFYP23</strain>
    </source>
</reference>
<keyword evidence="6" id="KW-0050">Antiport</keyword>
<evidence type="ECO:0000256" key="2">
    <source>
        <dbReference type="ARBA" id="ARBA00004651"/>
    </source>
</evidence>
<dbReference type="PIRSF" id="PIRSF006603">
    <property type="entry name" value="DinF"/>
    <property type="match status" value="1"/>
</dbReference>
<name>A0A6N2UW65_BLAHA</name>
<dbReference type="GO" id="GO:0005886">
    <property type="term" value="C:plasma membrane"/>
    <property type="evidence" value="ECO:0007669"/>
    <property type="project" value="UniProtKB-SubCell"/>
</dbReference>
<comment type="similarity">
    <text evidence="3">Belongs to the multi antimicrobial extrusion (MATE) (TC 2.A.66.1) family.</text>
</comment>
<dbReference type="CDD" id="cd13138">
    <property type="entry name" value="MATE_yoeA_like"/>
    <property type="match status" value="1"/>
</dbReference>
<dbReference type="GO" id="GO:0006811">
    <property type="term" value="P:monoatomic ion transport"/>
    <property type="evidence" value="ECO:0007669"/>
    <property type="project" value="UniProtKB-KW"/>
</dbReference>
<comment type="subcellular location">
    <subcellularLocation>
        <location evidence="2">Cell membrane</location>
        <topology evidence="2">Multi-pass membrane protein</topology>
    </subcellularLocation>
</comment>
<dbReference type="EMBL" id="CACRSY010000014">
    <property type="protein sequence ID" value="VYT21900.1"/>
    <property type="molecule type" value="Genomic_DNA"/>
</dbReference>
<evidence type="ECO:0000256" key="1">
    <source>
        <dbReference type="ARBA" id="ARBA00003408"/>
    </source>
</evidence>
<evidence type="ECO:0000256" key="12">
    <source>
        <dbReference type="ARBA" id="ARBA00031636"/>
    </source>
</evidence>
<dbReference type="AlphaFoldDB" id="A0A6N2UW65"/>
<gene>
    <name evidence="14" type="primary">dinF</name>
    <name evidence="14" type="ORF">BHLFYP23_00683</name>
</gene>
<feature type="transmembrane region" description="Helical" evidence="13">
    <location>
        <begin position="95"/>
        <end position="114"/>
    </location>
</feature>
<feature type="transmembrane region" description="Helical" evidence="13">
    <location>
        <begin position="16"/>
        <end position="34"/>
    </location>
</feature>
<feature type="transmembrane region" description="Helical" evidence="13">
    <location>
        <begin position="59"/>
        <end position="83"/>
    </location>
</feature>
<dbReference type="InterPro" id="IPR002528">
    <property type="entry name" value="MATE_fam"/>
</dbReference>
<dbReference type="GO" id="GO:0015297">
    <property type="term" value="F:antiporter activity"/>
    <property type="evidence" value="ECO:0007669"/>
    <property type="project" value="UniProtKB-KW"/>
</dbReference>
<feature type="transmembrane region" description="Helical" evidence="13">
    <location>
        <begin position="321"/>
        <end position="346"/>
    </location>
</feature>
<proteinExistence type="inferred from homology"/>
<feature type="transmembrane region" description="Helical" evidence="13">
    <location>
        <begin position="134"/>
        <end position="158"/>
    </location>
</feature>
<accession>A0A6N2UW65</accession>
<feature type="transmembrane region" description="Helical" evidence="13">
    <location>
        <begin position="238"/>
        <end position="263"/>
    </location>
</feature>
<evidence type="ECO:0000256" key="10">
    <source>
        <dbReference type="ARBA" id="ARBA00023065"/>
    </source>
</evidence>
<keyword evidence="8 13" id="KW-0812">Transmembrane</keyword>
<evidence type="ECO:0000256" key="9">
    <source>
        <dbReference type="ARBA" id="ARBA00022989"/>
    </source>
</evidence>
<feature type="transmembrane region" description="Helical" evidence="13">
    <location>
        <begin position="283"/>
        <end position="300"/>
    </location>
</feature>
<feature type="transmembrane region" description="Helical" evidence="13">
    <location>
        <begin position="419"/>
        <end position="438"/>
    </location>
</feature>
<sequence>MGESTKDMTRGNPRQMIISFAIPLMLGNVFQQMYTVMDSVIVGRGIGVEALAALGTSDWLSFTAIGGITGIAQGFSVLIAQRFGAKDEKGMKKTVAMSVWTGAGVTLLFMALFLGNLKILLNFLRVPENIWQSAYNYLFILLVGLVATALYNISSGILRAMGDSKTPLKAMVTAAVTNIVLDLIFVMVFHWGVEGAGIATVLAQFCSGGICCIQLKKYGVWKMSKEDWKYDFCVVKKLLGLGLPVAFQNIIIGFGGIAIQYVINGFGFLYVAGFTATNKLYGLFELAAVSLGYATSSFVGQNLGAGEYQRIKDGVKISAQLSVVIALAVGAVLLIFGHEILGIFISPTEKQAEEVLKIAYNYLAVMGATLIILYLLHIYRSALQGMGDTVIPMFSGIAEMIMRISIAFFLPFVMGKEGIYFAETGAWLGAMILLIVAYQKKIKKICP</sequence>
<keyword evidence="7" id="KW-1003">Cell membrane</keyword>
<dbReference type="Pfam" id="PF01554">
    <property type="entry name" value="MatE"/>
    <property type="match status" value="2"/>
</dbReference>
<evidence type="ECO:0000313" key="14">
    <source>
        <dbReference type="EMBL" id="VYT21900.1"/>
    </source>
</evidence>
<dbReference type="PANTHER" id="PTHR43298:SF2">
    <property type="entry name" value="FMN_FAD EXPORTER YEEO-RELATED"/>
    <property type="match status" value="1"/>
</dbReference>
<dbReference type="PANTHER" id="PTHR43298">
    <property type="entry name" value="MULTIDRUG RESISTANCE PROTEIN NORM-RELATED"/>
    <property type="match status" value="1"/>
</dbReference>
<evidence type="ECO:0000256" key="13">
    <source>
        <dbReference type="SAM" id="Phobius"/>
    </source>
</evidence>
<keyword evidence="10" id="KW-0406">Ion transport</keyword>
<evidence type="ECO:0000256" key="5">
    <source>
        <dbReference type="ARBA" id="ARBA00022448"/>
    </source>
</evidence>
<feature type="transmembrane region" description="Helical" evidence="13">
    <location>
        <begin position="358"/>
        <end position="379"/>
    </location>
</feature>
<dbReference type="NCBIfam" id="TIGR00797">
    <property type="entry name" value="matE"/>
    <property type="match status" value="1"/>
</dbReference>
<dbReference type="InterPro" id="IPR050222">
    <property type="entry name" value="MATE_MdtK"/>
</dbReference>
<protein>
    <recommendedName>
        <fullName evidence="4">Probable multidrug resistance protein NorM</fullName>
    </recommendedName>
    <alternativeName>
        <fullName evidence="12">Multidrug-efflux transporter</fullName>
    </alternativeName>
</protein>
<keyword evidence="5" id="KW-0813">Transport</keyword>
<feature type="transmembrane region" description="Helical" evidence="13">
    <location>
        <begin position="391"/>
        <end position="413"/>
    </location>
</feature>
<evidence type="ECO:0000256" key="11">
    <source>
        <dbReference type="ARBA" id="ARBA00023136"/>
    </source>
</evidence>
<evidence type="ECO:0000256" key="8">
    <source>
        <dbReference type="ARBA" id="ARBA00022692"/>
    </source>
</evidence>
<feature type="transmembrane region" description="Helical" evidence="13">
    <location>
        <begin position="197"/>
        <end position="215"/>
    </location>
</feature>
<keyword evidence="11 13" id="KW-0472">Membrane</keyword>
<dbReference type="GO" id="GO:0042910">
    <property type="term" value="F:xenobiotic transmembrane transporter activity"/>
    <property type="evidence" value="ECO:0007669"/>
    <property type="project" value="InterPro"/>
</dbReference>
<evidence type="ECO:0000256" key="4">
    <source>
        <dbReference type="ARBA" id="ARBA00020268"/>
    </source>
</evidence>
<evidence type="ECO:0000256" key="7">
    <source>
        <dbReference type="ARBA" id="ARBA00022475"/>
    </source>
</evidence>
<evidence type="ECO:0000256" key="3">
    <source>
        <dbReference type="ARBA" id="ARBA00010199"/>
    </source>
</evidence>
<organism evidence="14">
    <name type="scientific">Blautia hansenii</name>
    <name type="common">Ruminococcus hansenii</name>
    <dbReference type="NCBI Taxonomy" id="1322"/>
    <lineage>
        <taxon>Bacteria</taxon>
        <taxon>Bacillati</taxon>
        <taxon>Bacillota</taxon>
        <taxon>Clostridia</taxon>
        <taxon>Lachnospirales</taxon>
        <taxon>Lachnospiraceae</taxon>
        <taxon>Blautia</taxon>
    </lineage>
</organism>
<keyword evidence="9 13" id="KW-1133">Transmembrane helix</keyword>